<dbReference type="Proteomes" id="UP000027195">
    <property type="component" value="Unassembled WGS sequence"/>
</dbReference>
<sequence>MPRELRKRPTRDTTANLSKRETHRTTKERGRAKAGGVSQARDHRTNTPPAPTGDEPPRWFFDSCREALRPIHELLDRLEENVTRFAAISVINYNARLGGDGKDFLPVPFENGQMPSDDLTPLRQSTDVDRLTAAQSKAYFKGYYPAEAIPRNSGDRKERIKQAIGC</sequence>
<dbReference type="InParanoid" id="A0A067LXC9"/>
<dbReference type="Pfam" id="PF08593">
    <property type="entry name" value="Mug135_C"/>
    <property type="match status" value="1"/>
</dbReference>
<dbReference type="AlphaFoldDB" id="A0A067LXC9"/>
<feature type="region of interest" description="Disordered" evidence="2">
    <location>
        <begin position="1"/>
        <end position="58"/>
    </location>
</feature>
<feature type="compositionally biased region" description="Basic and acidic residues" evidence="2">
    <location>
        <begin position="18"/>
        <end position="31"/>
    </location>
</feature>
<evidence type="ECO:0000259" key="3">
    <source>
        <dbReference type="Pfam" id="PF08593"/>
    </source>
</evidence>
<organism evidence="4 5">
    <name type="scientific">Botryobasidium botryosum (strain FD-172 SS1)</name>
    <dbReference type="NCBI Taxonomy" id="930990"/>
    <lineage>
        <taxon>Eukaryota</taxon>
        <taxon>Fungi</taxon>
        <taxon>Dikarya</taxon>
        <taxon>Basidiomycota</taxon>
        <taxon>Agaricomycotina</taxon>
        <taxon>Agaricomycetes</taxon>
        <taxon>Cantharellales</taxon>
        <taxon>Botryobasidiaceae</taxon>
        <taxon>Botryobasidium</taxon>
    </lineage>
</organism>
<dbReference type="EMBL" id="KL198100">
    <property type="protein sequence ID" value="KDQ07824.1"/>
    <property type="molecule type" value="Genomic_DNA"/>
</dbReference>
<keyword evidence="5" id="KW-1185">Reference proteome</keyword>
<evidence type="ECO:0000313" key="4">
    <source>
        <dbReference type="EMBL" id="KDQ07824.1"/>
    </source>
</evidence>
<evidence type="ECO:0000256" key="1">
    <source>
        <dbReference type="ARBA" id="ARBA00005788"/>
    </source>
</evidence>
<evidence type="ECO:0000256" key="2">
    <source>
        <dbReference type="SAM" id="MobiDB-lite"/>
    </source>
</evidence>
<dbReference type="HOGENOM" id="CLU_1602431_0_0_1"/>
<accession>A0A067LXC9</accession>
<evidence type="ECO:0000313" key="5">
    <source>
        <dbReference type="Proteomes" id="UP000027195"/>
    </source>
</evidence>
<feature type="domain" description="Mug135-like C-terminal" evidence="3">
    <location>
        <begin position="93"/>
        <end position="166"/>
    </location>
</feature>
<gene>
    <name evidence="4" type="ORF">BOTBODRAFT_592644</name>
</gene>
<protein>
    <recommendedName>
        <fullName evidence="3">Mug135-like C-terminal domain-containing protein</fullName>
    </recommendedName>
</protein>
<comment type="similarity">
    <text evidence="1">Belongs to the UPF0612 family.</text>
</comment>
<proteinExistence type="inferred from homology"/>
<reference evidence="5" key="1">
    <citation type="journal article" date="2014" name="Proc. Natl. Acad. Sci. U.S.A.">
        <title>Extensive sampling of basidiomycete genomes demonstrates inadequacy of the white-rot/brown-rot paradigm for wood decay fungi.</title>
        <authorList>
            <person name="Riley R."/>
            <person name="Salamov A.A."/>
            <person name="Brown D.W."/>
            <person name="Nagy L.G."/>
            <person name="Floudas D."/>
            <person name="Held B.W."/>
            <person name="Levasseur A."/>
            <person name="Lombard V."/>
            <person name="Morin E."/>
            <person name="Otillar R."/>
            <person name="Lindquist E.A."/>
            <person name="Sun H."/>
            <person name="LaButti K.M."/>
            <person name="Schmutz J."/>
            <person name="Jabbour D."/>
            <person name="Luo H."/>
            <person name="Baker S.E."/>
            <person name="Pisabarro A.G."/>
            <person name="Walton J.D."/>
            <person name="Blanchette R.A."/>
            <person name="Henrissat B."/>
            <person name="Martin F."/>
            <person name="Cullen D."/>
            <person name="Hibbett D.S."/>
            <person name="Grigoriev I.V."/>
        </authorList>
    </citation>
    <scope>NUCLEOTIDE SEQUENCE [LARGE SCALE GENOMIC DNA]</scope>
    <source>
        <strain evidence="5">FD-172 SS1</strain>
    </source>
</reference>
<name>A0A067LXC9_BOTB1</name>
<dbReference type="InterPro" id="IPR013902">
    <property type="entry name" value="Mug135-like_C"/>
</dbReference>
<dbReference type="OrthoDB" id="3024167at2759"/>